<dbReference type="PANTHER" id="PTHR34599:SF2">
    <property type="entry name" value="TRAF-TYPE DOMAIN-CONTAINING PROTEIN"/>
    <property type="match status" value="1"/>
</dbReference>
<comment type="caution">
    <text evidence="1">The sequence shown here is derived from an EMBL/GenBank/DDBJ whole genome shotgun (WGS) entry which is preliminary data.</text>
</comment>
<evidence type="ECO:0000313" key="2">
    <source>
        <dbReference type="Proteomes" id="UP000295741"/>
    </source>
</evidence>
<dbReference type="OrthoDB" id="9780455at2"/>
<reference evidence="1 2" key="1">
    <citation type="submission" date="2019-03" db="EMBL/GenBank/DDBJ databases">
        <title>Genomic Encyclopedia of Archaeal and Bacterial Type Strains, Phase II (KMG-II): from individual species to whole genera.</title>
        <authorList>
            <person name="Goeker M."/>
        </authorList>
    </citation>
    <scope>NUCLEOTIDE SEQUENCE [LARGE SCALE GENOMIC DNA]</scope>
    <source>
        <strain evidence="1 2">DSM 28323</strain>
    </source>
</reference>
<dbReference type="CDD" id="cd03398">
    <property type="entry name" value="PAP2_haloperoxidase"/>
    <property type="match status" value="1"/>
</dbReference>
<dbReference type="SUPFAM" id="SSF48317">
    <property type="entry name" value="Acid phosphatase/Vanadium-dependent haloperoxidase"/>
    <property type="match status" value="1"/>
</dbReference>
<dbReference type="PANTHER" id="PTHR34599">
    <property type="entry name" value="PEROXIDASE-RELATED"/>
    <property type="match status" value="1"/>
</dbReference>
<evidence type="ECO:0000313" key="1">
    <source>
        <dbReference type="EMBL" id="TDO28823.1"/>
    </source>
</evidence>
<keyword evidence="2" id="KW-1185">Reference proteome</keyword>
<dbReference type="RefSeq" id="WP_133473444.1">
    <property type="nucleotide sequence ID" value="NZ_SNWP01000010.1"/>
</dbReference>
<dbReference type="Gene3D" id="1.10.606.20">
    <property type="match status" value="1"/>
</dbReference>
<accession>A0A4R6J0Y2</accession>
<name>A0A4R6J0Y2_9BACT</name>
<sequence>MRKLLLGLVLLTCISSCKQSTEYKTFLHDPALFSRTVYELNTVVMGNNFPPMVASRNYVYAAVAAYEVVAAAYPNEYESLGGQLKGLKKPVVPTITADMDIELATLLAYMKVGESVTFPEGSMKVYEDSILQIARDKGLSSKVETASRMLADSISMHIIRWSKKDNYLETRGAEKYAVKKIPGRWVPTPPMYAAAAEPHWHEIRPLVIDSAGVFDPPPPPVFNITDKKSKYYQEVIAIKNAVDSLTPEQKHIAEFWDDNPFKMNVTGHVMYGSKKFSPPGHWMSIVGIAAQKAKVDFATHVYAVAKTSIALFDSFIQSWYVKYKYNTARPETVINEYIDPSWRPYLQTPAFPEYTCGHSTISSAAAEALTSVFGDNFSYTDSTEMEFGIPNRSFSSFRAAAEENNWARFYGGIHFHNSCIISTDYGQRVGKMIVDRLKMKK</sequence>
<gene>
    <name evidence="1" type="ORF">BC659_0903</name>
</gene>
<dbReference type="Proteomes" id="UP000295741">
    <property type="component" value="Unassembled WGS sequence"/>
</dbReference>
<dbReference type="InterPro" id="IPR052559">
    <property type="entry name" value="V-haloperoxidase"/>
</dbReference>
<proteinExistence type="predicted"/>
<dbReference type="AlphaFoldDB" id="A0A4R6J0Y2"/>
<protein>
    <submittedName>
        <fullName evidence="1">PAP2 superfamily protein</fullName>
    </submittedName>
</protein>
<dbReference type="EMBL" id="SNWP01000010">
    <property type="protein sequence ID" value="TDO28823.1"/>
    <property type="molecule type" value="Genomic_DNA"/>
</dbReference>
<organism evidence="1 2">
    <name type="scientific">Sediminibacterium goheungense</name>
    <dbReference type="NCBI Taxonomy" id="1086393"/>
    <lineage>
        <taxon>Bacteria</taxon>
        <taxon>Pseudomonadati</taxon>
        <taxon>Bacteroidota</taxon>
        <taxon>Chitinophagia</taxon>
        <taxon>Chitinophagales</taxon>
        <taxon>Chitinophagaceae</taxon>
        <taxon>Sediminibacterium</taxon>
    </lineage>
</organism>
<dbReference type="InterPro" id="IPR036938">
    <property type="entry name" value="PAP2/HPO_sf"/>
</dbReference>